<dbReference type="RefSeq" id="XP_056087937.1">
    <property type="nucleotide sequence ID" value="XM_056228191.1"/>
</dbReference>
<dbReference type="Proteomes" id="UP001162087">
    <property type="component" value="Chromosome 7"/>
</dbReference>
<evidence type="ECO:0000259" key="2">
    <source>
        <dbReference type="Pfam" id="PF22048"/>
    </source>
</evidence>
<proteinExistence type="predicted"/>
<evidence type="ECO:0000256" key="1">
    <source>
        <dbReference type="SAM" id="MobiDB-lite"/>
    </source>
</evidence>
<dbReference type="AlphaFoldDB" id="A0AA35JKM8"/>
<organism evidence="3 4">
    <name type="scientific">Saccharomyces kudriavzevii (strain ATCC MYA-4449 / AS 2.2408 / CBS 8840 / NBRC 1802 / NCYC 2889)</name>
    <name type="common">Yeast</name>
    <dbReference type="NCBI Taxonomy" id="226230"/>
    <lineage>
        <taxon>Eukaryota</taxon>
        <taxon>Fungi</taxon>
        <taxon>Dikarya</taxon>
        <taxon>Ascomycota</taxon>
        <taxon>Saccharomycotina</taxon>
        <taxon>Saccharomycetes</taxon>
        <taxon>Saccharomycetales</taxon>
        <taxon>Saccharomycetaceae</taxon>
        <taxon>Saccharomyces</taxon>
    </lineage>
</organism>
<reference evidence="3" key="1">
    <citation type="submission" date="2022-10" db="EMBL/GenBank/DDBJ databases">
        <authorList>
            <person name="Byrne P K."/>
        </authorList>
    </citation>
    <scope>NUCLEOTIDE SEQUENCE</scope>
    <source>
        <strain evidence="3">IFO1802</strain>
    </source>
</reference>
<feature type="compositionally biased region" description="Basic and acidic residues" evidence="1">
    <location>
        <begin position="1"/>
        <end position="10"/>
    </location>
</feature>
<accession>A0AA35JKM8</accession>
<feature type="compositionally biased region" description="Basic and acidic residues" evidence="1">
    <location>
        <begin position="38"/>
        <end position="72"/>
    </location>
</feature>
<name>A0AA35JKM8_SACK1</name>
<evidence type="ECO:0000313" key="4">
    <source>
        <dbReference type="Proteomes" id="UP001162087"/>
    </source>
</evidence>
<dbReference type="Pfam" id="PF22048">
    <property type="entry name" value="LSO1_2-like"/>
    <property type="match status" value="1"/>
</dbReference>
<evidence type="ECO:0000313" key="3">
    <source>
        <dbReference type="EMBL" id="CAI4062676.1"/>
    </source>
</evidence>
<sequence>MGKRFTESAAKKAAGLARKRNQAHAKQREEMEQLEAEEASKWEEGSKRENARKLEEEQKKQEKIRAKKERDALLAAEEQQLGKGGKGKRRLK</sequence>
<feature type="region of interest" description="Disordered" evidence="1">
    <location>
        <begin position="1"/>
        <end position="92"/>
    </location>
</feature>
<dbReference type="EMBL" id="OX365902">
    <property type="protein sequence ID" value="CAI4062676.1"/>
    <property type="molecule type" value="Genomic_DNA"/>
</dbReference>
<dbReference type="InterPro" id="IPR054413">
    <property type="entry name" value="LSO1/2"/>
</dbReference>
<dbReference type="GeneID" id="80924237"/>
<feature type="domain" description="LSO1/LSO2" evidence="2">
    <location>
        <begin position="10"/>
        <end position="78"/>
    </location>
</feature>
<protein>
    <recommendedName>
        <fullName evidence="2">LSO1/LSO2 domain-containing protein</fullName>
    </recommendedName>
</protein>
<gene>
    <name evidence="3" type="primary">SKDI07G4220</name>
    <name evidence="3" type="ORF">SKDI_07G4220</name>
</gene>
<keyword evidence="4" id="KW-1185">Reference proteome</keyword>